<dbReference type="GO" id="GO:0051603">
    <property type="term" value="P:proteolysis involved in protein catabolic process"/>
    <property type="evidence" value="ECO:0000318"/>
    <property type="project" value="GO_Central"/>
</dbReference>
<dbReference type="EMBL" id="FN595992">
    <property type="protein sequence ID" value="CCB55674.1"/>
    <property type="molecule type" value="Genomic_DNA"/>
</dbReference>
<evidence type="ECO:0000259" key="6">
    <source>
        <dbReference type="SMART" id="SM00645"/>
    </source>
</evidence>
<dbReference type="AlphaFoldDB" id="F6HM86"/>
<evidence type="ECO:0000313" key="8">
    <source>
        <dbReference type="Proteomes" id="UP000009183"/>
    </source>
</evidence>
<dbReference type="PROSITE" id="PS00139">
    <property type="entry name" value="THIOL_PROTEASE_CYS"/>
    <property type="match status" value="1"/>
</dbReference>
<dbReference type="HOGENOM" id="CLU_012184_9_0_1"/>
<evidence type="ECO:0000256" key="3">
    <source>
        <dbReference type="ARBA" id="ARBA00022801"/>
    </source>
</evidence>
<organism evidence="7 8">
    <name type="scientific">Vitis vinifera</name>
    <name type="common">Grape</name>
    <dbReference type="NCBI Taxonomy" id="29760"/>
    <lineage>
        <taxon>Eukaryota</taxon>
        <taxon>Viridiplantae</taxon>
        <taxon>Streptophyta</taxon>
        <taxon>Embryophyta</taxon>
        <taxon>Tracheophyta</taxon>
        <taxon>Spermatophyta</taxon>
        <taxon>Magnoliopsida</taxon>
        <taxon>eudicotyledons</taxon>
        <taxon>Gunneridae</taxon>
        <taxon>Pentapetalae</taxon>
        <taxon>rosids</taxon>
        <taxon>Vitales</taxon>
        <taxon>Vitaceae</taxon>
        <taxon>Viteae</taxon>
        <taxon>Vitis</taxon>
    </lineage>
</organism>
<dbReference type="GO" id="GO:0005615">
    <property type="term" value="C:extracellular space"/>
    <property type="evidence" value="ECO:0000318"/>
    <property type="project" value="GO_Central"/>
</dbReference>
<feature type="domain" description="Peptidase C1A papain C-terminal" evidence="6">
    <location>
        <begin position="34"/>
        <end position="186"/>
    </location>
</feature>
<dbReference type="InterPro" id="IPR039417">
    <property type="entry name" value="Peptidase_C1A_papain-like"/>
</dbReference>
<keyword evidence="4" id="KW-0788">Thiol protease</keyword>
<dbReference type="SUPFAM" id="SSF54001">
    <property type="entry name" value="Cysteine proteinases"/>
    <property type="match status" value="1"/>
</dbReference>
<keyword evidence="5" id="KW-1015">Disulfide bond</keyword>
<dbReference type="InParanoid" id="F6HM86"/>
<keyword evidence="2" id="KW-0645">Protease</keyword>
<dbReference type="eggNOG" id="KOG1543">
    <property type="taxonomic scope" value="Eukaryota"/>
</dbReference>
<keyword evidence="8" id="KW-1185">Reference proteome</keyword>
<evidence type="ECO:0000256" key="2">
    <source>
        <dbReference type="ARBA" id="ARBA00022670"/>
    </source>
</evidence>
<evidence type="ECO:0000256" key="4">
    <source>
        <dbReference type="ARBA" id="ARBA00022807"/>
    </source>
</evidence>
<dbReference type="CDD" id="cd02248">
    <property type="entry name" value="Peptidase_C1A"/>
    <property type="match status" value="1"/>
</dbReference>
<dbReference type="Gene3D" id="3.90.70.10">
    <property type="entry name" value="Cysteine proteinases"/>
    <property type="match status" value="1"/>
</dbReference>
<dbReference type="SMART" id="SM00645">
    <property type="entry name" value="Pept_C1"/>
    <property type="match status" value="1"/>
</dbReference>
<dbReference type="PANTHER" id="PTHR12411">
    <property type="entry name" value="CYSTEINE PROTEASE FAMILY C1-RELATED"/>
    <property type="match status" value="1"/>
</dbReference>
<evidence type="ECO:0000256" key="1">
    <source>
        <dbReference type="ARBA" id="ARBA00008455"/>
    </source>
</evidence>
<keyword evidence="3" id="KW-0378">Hydrolase</keyword>
<dbReference type="Proteomes" id="UP000009183">
    <property type="component" value="Chromosome 10"/>
</dbReference>
<gene>
    <name evidence="7" type="ordered locus">VIT_10s0003g01090</name>
</gene>
<proteinExistence type="inferred from homology"/>
<dbReference type="STRING" id="29760.F6HM86"/>
<dbReference type="InterPro" id="IPR000169">
    <property type="entry name" value="Pept_cys_AS"/>
</dbReference>
<dbReference type="MEROPS" id="C01.037"/>
<dbReference type="GO" id="GO:0004197">
    <property type="term" value="F:cysteine-type endopeptidase activity"/>
    <property type="evidence" value="ECO:0000318"/>
    <property type="project" value="GO_Central"/>
</dbReference>
<dbReference type="OrthoDB" id="10253408at2759"/>
<accession>F6HM86</accession>
<dbReference type="PaxDb" id="29760-VIT_10s0003g01090.t01"/>
<dbReference type="Pfam" id="PF00112">
    <property type="entry name" value="Peptidase_C1"/>
    <property type="match status" value="1"/>
</dbReference>
<reference evidence="8" key="1">
    <citation type="journal article" date="2007" name="Nature">
        <title>The grapevine genome sequence suggests ancestral hexaploidization in major angiosperm phyla.</title>
        <authorList>
            <consortium name="The French-Italian Public Consortium for Grapevine Genome Characterization."/>
            <person name="Jaillon O."/>
            <person name="Aury J.-M."/>
            <person name="Noel B."/>
            <person name="Policriti A."/>
            <person name="Clepet C."/>
            <person name="Casagrande A."/>
            <person name="Choisne N."/>
            <person name="Aubourg S."/>
            <person name="Vitulo N."/>
            <person name="Jubin C."/>
            <person name="Vezzi A."/>
            <person name="Legeai F."/>
            <person name="Hugueney P."/>
            <person name="Dasilva C."/>
            <person name="Horner D."/>
            <person name="Mica E."/>
            <person name="Jublot D."/>
            <person name="Poulain J."/>
            <person name="Bruyere C."/>
            <person name="Billault A."/>
            <person name="Segurens B."/>
            <person name="Gouyvenoux M."/>
            <person name="Ugarte E."/>
            <person name="Cattonaro F."/>
            <person name="Anthouard V."/>
            <person name="Vico V."/>
            <person name="Del Fabbro C."/>
            <person name="Alaux M."/>
            <person name="Di Gaspero G."/>
            <person name="Dumas V."/>
            <person name="Felice N."/>
            <person name="Paillard S."/>
            <person name="Juman I."/>
            <person name="Moroldo M."/>
            <person name="Scalabrin S."/>
            <person name="Canaguier A."/>
            <person name="Le Clainche I."/>
            <person name="Malacrida G."/>
            <person name="Durand E."/>
            <person name="Pesole G."/>
            <person name="Laucou V."/>
            <person name="Chatelet P."/>
            <person name="Merdinoglu D."/>
            <person name="Delledonne M."/>
            <person name="Pezzotti M."/>
            <person name="Lecharny A."/>
            <person name="Scarpelli C."/>
            <person name="Artiguenave F."/>
            <person name="Pe M.E."/>
            <person name="Valle G."/>
            <person name="Morgante M."/>
            <person name="Caboche M."/>
            <person name="Adam-Blondon A.-F."/>
            <person name="Weissenbach J."/>
            <person name="Quetier F."/>
            <person name="Wincker P."/>
        </authorList>
    </citation>
    <scope>NUCLEOTIDE SEQUENCE [LARGE SCALE GENOMIC DNA]</scope>
    <source>
        <strain evidence="8">cv. Pinot noir / PN40024</strain>
    </source>
</reference>
<sequence length="186" mass="20667">MENSEPLVIHSKFPPTLGLRSETTSFRHQNVTRIPSTMDWRKKRTVTHIKNQLQCGGCWAFSAVAAMEGIAKLQTSKSISLSEQELVDCDIFGSNIGCEGGCMDDAFKFIIQNRGLNSEARYLYKGVEGHCNKKKESSRAARINDYENMPEFSEKALLKVVAHQPISVAIDAGGSAFQFYEIGIIT</sequence>
<evidence type="ECO:0000313" key="7">
    <source>
        <dbReference type="EMBL" id="CCB55674.1"/>
    </source>
</evidence>
<dbReference type="InterPro" id="IPR038765">
    <property type="entry name" value="Papain-like_cys_pep_sf"/>
</dbReference>
<name>F6HM86_VITVI</name>
<dbReference type="InterPro" id="IPR013128">
    <property type="entry name" value="Peptidase_C1A"/>
</dbReference>
<evidence type="ECO:0000256" key="5">
    <source>
        <dbReference type="ARBA" id="ARBA00023157"/>
    </source>
</evidence>
<protein>
    <recommendedName>
        <fullName evidence="6">Peptidase C1A papain C-terminal domain-containing protein</fullName>
    </recommendedName>
</protein>
<dbReference type="InterPro" id="IPR000668">
    <property type="entry name" value="Peptidase_C1A_C"/>
</dbReference>
<comment type="similarity">
    <text evidence="1">Belongs to the peptidase C1 family.</text>
</comment>
<dbReference type="GO" id="GO:0005764">
    <property type="term" value="C:lysosome"/>
    <property type="evidence" value="ECO:0000318"/>
    <property type="project" value="GO_Central"/>
</dbReference>